<name>A0ABP1RYS5_9HEXA</name>
<comment type="caution">
    <text evidence="1">The sequence shown here is derived from an EMBL/GenBank/DDBJ whole genome shotgun (WGS) entry which is preliminary data.</text>
</comment>
<dbReference type="EMBL" id="CAXLJM020000124">
    <property type="protein sequence ID" value="CAL8139214.1"/>
    <property type="molecule type" value="Genomic_DNA"/>
</dbReference>
<gene>
    <name evidence="1" type="ORF">ODALV1_LOCUS27735</name>
</gene>
<dbReference type="Proteomes" id="UP001642540">
    <property type="component" value="Unassembled WGS sequence"/>
</dbReference>
<proteinExistence type="predicted"/>
<organism evidence="1 2">
    <name type="scientific">Orchesella dallaii</name>
    <dbReference type="NCBI Taxonomy" id="48710"/>
    <lineage>
        <taxon>Eukaryota</taxon>
        <taxon>Metazoa</taxon>
        <taxon>Ecdysozoa</taxon>
        <taxon>Arthropoda</taxon>
        <taxon>Hexapoda</taxon>
        <taxon>Collembola</taxon>
        <taxon>Entomobryomorpha</taxon>
        <taxon>Entomobryoidea</taxon>
        <taxon>Orchesellidae</taxon>
        <taxon>Orchesellinae</taxon>
        <taxon>Orchesella</taxon>
    </lineage>
</organism>
<reference evidence="1 2" key="1">
    <citation type="submission" date="2024-08" db="EMBL/GenBank/DDBJ databases">
        <authorList>
            <person name="Cucini C."/>
            <person name="Frati F."/>
        </authorList>
    </citation>
    <scope>NUCLEOTIDE SEQUENCE [LARGE SCALE GENOMIC DNA]</scope>
</reference>
<evidence type="ECO:0000313" key="1">
    <source>
        <dbReference type="EMBL" id="CAL8139214.1"/>
    </source>
</evidence>
<accession>A0ABP1RYS5</accession>
<keyword evidence="2" id="KW-1185">Reference proteome</keyword>
<evidence type="ECO:0000313" key="2">
    <source>
        <dbReference type="Proteomes" id="UP001642540"/>
    </source>
</evidence>
<protein>
    <submittedName>
        <fullName evidence="1">Uncharacterized protein</fullName>
    </submittedName>
</protein>
<sequence>MIPSRLCTQIAFNFPQNFAFLLIISSSLRTINSQEKTCEINSVPIPCRNDNEFNAKLECQSQPNFDGATSSPCAKGQMRSHIVEFGDFCDPMLWRFGRRKYDDALKVAGSDQKKWEFILGTNIAEDNDFGYSGPCGAGTGAFICPAALCMGVYRKEPDDNSTQFVDMYKFDCIGSSKRSPYEGVCSCGHLWSLIDPLEPYRVQNASNRLVEYKSIKGLNRRLIYDHKIERCAADKYGHCSLDWPRNIEDELKTTCFYRDKHDCVNRSASELGNSIRPVKVKGTGLWYGICDSRFTLDDPFAGGLGLEQNTRLILASFLFLLGTCYT</sequence>